<dbReference type="GO" id="GO:0005524">
    <property type="term" value="F:ATP binding"/>
    <property type="evidence" value="ECO:0007669"/>
    <property type="project" value="InterPro"/>
</dbReference>
<feature type="domain" description="ChlI/MoxR AAA lid" evidence="2">
    <location>
        <begin position="330"/>
        <end position="393"/>
    </location>
</feature>
<dbReference type="PANTHER" id="PTHR42759">
    <property type="entry name" value="MOXR FAMILY PROTEIN"/>
    <property type="match status" value="1"/>
</dbReference>
<dbReference type="GO" id="GO:0016887">
    <property type="term" value="F:ATP hydrolysis activity"/>
    <property type="evidence" value="ECO:0007669"/>
    <property type="project" value="InterPro"/>
</dbReference>
<comment type="caution">
    <text evidence="3">The sequence shown here is derived from an EMBL/GenBank/DDBJ whole genome shotgun (WGS) entry which is preliminary data.</text>
</comment>
<sequence length="402" mass="43208">MSSVRQPDGGQVRDEGFPEAFERIASTIETAVQGKPDQVRLAVTCLLAGGHLLIEDLPGVGKTLLARCLAASVQASMKRIQFTPDLLPSDITGTDIYRPRSNEREFMPGPVFAHVVLADEINRATPRAQSALLEAMEEHHVTVGGVTHPLPEMFLVVATQNPVDMDGTYPLPEAQLDRFLMRIRMGYPDFAAEKRVLAAKVATVPGGGAVAEHGRPDENGRVAGHQARAGSEPAYDPLAPDRAWLPRDGQWSDHRREARPVTAATSEAEVLALRGIARRTTVKDPVYDYLLRITRATRRLVAGQSDDPDPRSGRNGWARPAVAPSVGSLVLGASPRASVGLLHAAQVRARVAGRDSVYPEDIKPLAVPVLAHRLSLSSAAVLAGRNAEDIVEEVLAAVAVPR</sequence>
<evidence type="ECO:0000313" key="3">
    <source>
        <dbReference type="EMBL" id="MBL7630840.1"/>
    </source>
</evidence>
<dbReference type="InterPro" id="IPR011703">
    <property type="entry name" value="ATPase_AAA-3"/>
</dbReference>
<dbReference type="CDD" id="cd00009">
    <property type="entry name" value="AAA"/>
    <property type="match status" value="1"/>
</dbReference>
<dbReference type="Gene3D" id="1.10.8.80">
    <property type="entry name" value="Magnesium chelatase subunit I, C-Terminal domain"/>
    <property type="match status" value="1"/>
</dbReference>
<evidence type="ECO:0000313" key="4">
    <source>
        <dbReference type="Proteomes" id="UP000604475"/>
    </source>
</evidence>
<keyword evidence="4" id="KW-1185">Reference proteome</keyword>
<dbReference type="SUPFAM" id="SSF52540">
    <property type="entry name" value="P-loop containing nucleoside triphosphate hydrolases"/>
    <property type="match status" value="1"/>
</dbReference>
<gene>
    <name evidence="3" type="ORF">I7412_27495</name>
</gene>
<organism evidence="3 4">
    <name type="scientific">Frankia nepalensis</name>
    <dbReference type="NCBI Taxonomy" id="1836974"/>
    <lineage>
        <taxon>Bacteria</taxon>
        <taxon>Bacillati</taxon>
        <taxon>Actinomycetota</taxon>
        <taxon>Actinomycetes</taxon>
        <taxon>Frankiales</taxon>
        <taxon>Frankiaceae</taxon>
        <taxon>Frankia</taxon>
    </lineage>
</organism>
<protein>
    <submittedName>
        <fullName evidence="3">AAA family ATPase</fullName>
    </submittedName>
</protein>
<dbReference type="Pfam" id="PF17863">
    <property type="entry name" value="AAA_lid_2"/>
    <property type="match status" value="1"/>
</dbReference>
<reference evidence="3" key="1">
    <citation type="submission" date="2020-12" db="EMBL/GenBank/DDBJ databases">
        <title>Genomic characterization of non-nitrogen-fixing Frankia strains.</title>
        <authorList>
            <person name="Carlos-Shanley C."/>
            <person name="Guerra T."/>
            <person name="Hahn D."/>
        </authorList>
    </citation>
    <scope>NUCLEOTIDE SEQUENCE</scope>
    <source>
        <strain evidence="3">CN6</strain>
    </source>
</reference>
<dbReference type="InterPro" id="IPR027417">
    <property type="entry name" value="P-loop_NTPase"/>
</dbReference>
<dbReference type="InterPro" id="IPR050764">
    <property type="entry name" value="CbbQ/NirQ/NorQ/GpvN"/>
</dbReference>
<dbReference type="AlphaFoldDB" id="A0A937UT29"/>
<feature type="domain" description="ATPase AAA-3" evidence="1">
    <location>
        <begin position="51"/>
        <end position="181"/>
    </location>
</feature>
<dbReference type="Pfam" id="PF07726">
    <property type="entry name" value="AAA_3"/>
    <property type="match status" value="1"/>
</dbReference>
<name>A0A937UT29_9ACTN</name>
<evidence type="ECO:0000259" key="1">
    <source>
        <dbReference type="Pfam" id="PF07726"/>
    </source>
</evidence>
<dbReference type="Proteomes" id="UP000604475">
    <property type="component" value="Unassembled WGS sequence"/>
</dbReference>
<proteinExistence type="predicted"/>
<dbReference type="PANTHER" id="PTHR42759:SF5">
    <property type="entry name" value="METHANOL DEHYDROGENASE REGULATOR"/>
    <property type="match status" value="1"/>
</dbReference>
<dbReference type="EMBL" id="JAEACQ010000255">
    <property type="protein sequence ID" value="MBL7630840.1"/>
    <property type="molecule type" value="Genomic_DNA"/>
</dbReference>
<dbReference type="InterPro" id="IPR041628">
    <property type="entry name" value="ChlI/MoxR_AAA_lid"/>
</dbReference>
<dbReference type="Gene3D" id="3.40.50.300">
    <property type="entry name" value="P-loop containing nucleotide triphosphate hydrolases"/>
    <property type="match status" value="1"/>
</dbReference>
<evidence type="ECO:0000259" key="2">
    <source>
        <dbReference type="Pfam" id="PF17863"/>
    </source>
</evidence>
<accession>A0A937UT29</accession>